<dbReference type="KEGG" id="luo:HHL09_15615"/>
<dbReference type="EMBL" id="CP051774">
    <property type="protein sequence ID" value="QJE97156.1"/>
    <property type="molecule type" value="Genomic_DNA"/>
</dbReference>
<dbReference type="AlphaFoldDB" id="A0A858RIU4"/>
<evidence type="ECO:0000256" key="1">
    <source>
        <dbReference type="SAM" id="MobiDB-lite"/>
    </source>
</evidence>
<proteinExistence type="predicted"/>
<feature type="region of interest" description="Disordered" evidence="1">
    <location>
        <begin position="1"/>
        <end position="42"/>
    </location>
</feature>
<organism evidence="2 3">
    <name type="scientific">Luteolibacter luteus</name>
    <dbReference type="NCBI Taxonomy" id="2728835"/>
    <lineage>
        <taxon>Bacteria</taxon>
        <taxon>Pseudomonadati</taxon>
        <taxon>Verrucomicrobiota</taxon>
        <taxon>Verrucomicrobiia</taxon>
        <taxon>Verrucomicrobiales</taxon>
        <taxon>Verrucomicrobiaceae</taxon>
        <taxon>Luteolibacter</taxon>
    </lineage>
</organism>
<evidence type="ECO:0000313" key="2">
    <source>
        <dbReference type="EMBL" id="QJE97156.1"/>
    </source>
</evidence>
<protein>
    <submittedName>
        <fullName evidence="2">Uncharacterized protein</fullName>
    </submittedName>
</protein>
<reference evidence="2 3" key="1">
    <citation type="submission" date="2020-04" db="EMBL/GenBank/DDBJ databases">
        <title>Luteolibacter sp. G-1-1-1 isolated from soil.</title>
        <authorList>
            <person name="Dahal R.H."/>
        </authorList>
    </citation>
    <scope>NUCLEOTIDE SEQUENCE [LARGE SCALE GENOMIC DNA]</scope>
    <source>
        <strain evidence="2 3">G-1-1-1</strain>
    </source>
</reference>
<gene>
    <name evidence="2" type="ORF">HHL09_15615</name>
</gene>
<feature type="compositionally biased region" description="Basic and acidic residues" evidence="1">
    <location>
        <begin position="1"/>
        <end position="11"/>
    </location>
</feature>
<dbReference type="RefSeq" id="WP_169455556.1">
    <property type="nucleotide sequence ID" value="NZ_CP051774.1"/>
</dbReference>
<name>A0A858RIU4_9BACT</name>
<evidence type="ECO:0000313" key="3">
    <source>
        <dbReference type="Proteomes" id="UP000501812"/>
    </source>
</evidence>
<sequence length="194" mass="20276">MESKITGRARDSSGSAQRAIVPAAGAGAGSTGQDKAGRSRESKALAKLRSLLKVREGELAMIRIPARLEDARSEDSSVVPPGEVDLPTISHVANIEQFCKDLEAGVSQEDLIEGAVKAAEGSFEWRSTDLEIKGQGLVNSNEETTLMLNLRLGNTEMVTTFTAKVGSMFVIYPAGGVGDSVLMVVGGQGAADSP</sequence>
<accession>A0A858RIU4</accession>
<keyword evidence="3" id="KW-1185">Reference proteome</keyword>
<dbReference type="Proteomes" id="UP000501812">
    <property type="component" value="Chromosome"/>
</dbReference>